<dbReference type="EMBL" id="VSSQ01078409">
    <property type="protein sequence ID" value="MPN28211.1"/>
    <property type="molecule type" value="Genomic_DNA"/>
</dbReference>
<name>A0A645GMN9_9ZZZZ</name>
<proteinExistence type="predicted"/>
<reference evidence="1" key="1">
    <citation type="submission" date="2019-08" db="EMBL/GenBank/DDBJ databases">
        <authorList>
            <person name="Kucharzyk K."/>
            <person name="Murdoch R.W."/>
            <person name="Higgins S."/>
            <person name="Loffler F."/>
        </authorList>
    </citation>
    <scope>NUCLEOTIDE SEQUENCE</scope>
</reference>
<dbReference type="AlphaFoldDB" id="A0A645GMN9"/>
<accession>A0A645GMN9</accession>
<gene>
    <name evidence="1" type="ORF">SDC9_175652</name>
</gene>
<comment type="caution">
    <text evidence="1">The sequence shown here is derived from an EMBL/GenBank/DDBJ whole genome shotgun (WGS) entry which is preliminary data.</text>
</comment>
<organism evidence="1">
    <name type="scientific">bioreactor metagenome</name>
    <dbReference type="NCBI Taxonomy" id="1076179"/>
    <lineage>
        <taxon>unclassified sequences</taxon>
        <taxon>metagenomes</taxon>
        <taxon>ecological metagenomes</taxon>
    </lineage>
</organism>
<sequence length="164" mass="17138">MVMVSRATYPVIAPSLSRWFELSVTPAALRFAACTPCSVAICFTCSVSFSHFAAASSAVSLVPTTTMVIVEKSGTAMTSPKPFTTIVCTSFSSSLLTMTVGCSGFAVGPGVISLSALHPANAATLASARTSENIFFHPSRLCFVDPLKAIPPSSFRPVYSDLSL</sequence>
<evidence type="ECO:0000313" key="1">
    <source>
        <dbReference type="EMBL" id="MPN28211.1"/>
    </source>
</evidence>
<protein>
    <submittedName>
        <fullName evidence="1">Uncharacterized protein</fullName>
    </submittedName>
</protein>